<dbReference type="GO" id="GO:0005737">
    <property type="term" value="C:cytoplasm"/>
    <property type="evidence" value="ECO:0007669"/>
    <property type="project" value="UniProtKB-ARBA"/>
</dbReference>
<dbReference type="PANTHER" id="PTHR43763:SF6">
    <property type="entry name" value="XAA-PRO AMINOPEPTIDASE 1"/>
    <property type="match status" value="1"/>
</dbReference>
<reference evidence="9 10" key="1">
    <citation type="journal article" date="2016" name="Genome Biol. Evol.">
        <title>Gene Family Evolution Reflects Adaptation to Soil Environmental Stressors in the Genome of the Collembolan Orchesella cincta.</title>
        <authorList>
            <person name="Faddeeva-Vakhrusheva A."/>
            <person name="Derks M.F."/>
            <person name="Anvar S.Y."/>
            <person name="Agamennone V."/>
            <person name="Suring W."/>
            <person name="Smit S."/>
            <person name="van Straalen N.M."/>
            <person name="Roelofs D."/>
        </authorList>
    </citation>
    <scope>NUCLEOTIDE SEQUENCE [LARGE SCALE GENOMIC DNA]</scope>
    <source>
        <tissue evidence="9">Mixed pool</tissue>
    </source>
</reference>
<evidence type="ECO:0000256" key="2">
    <source>
        <dbReference type="ARBA" id="ARBA00008766"/>
    </source>
</evidence>
<dbReference type="InterPro" id="IPR050422">
    <property type="entry name" value="X-Pro_aminopeptidase_P"/>
</dbReference>
<feature type="domain" description="Peptidase M24" evidence="7">
    <location>
        <begin position="316"/>
        <end position="529"/>
    </location>
</feature>
<keyword evidence="5" id="KW-0464">Manganese</keyword>
<dbReference type="AlphaFoldDB" id="A0A1D2N8N9"/>
<keyword evidence="9" id="KW-0645">Protease</keyword>
<evidence type="ECO:0000256" key="1">
    <source>
        <dbReference type="ARBA" id="ARBA00001936"/>
    </source>
</evidence>
<keyword evidence="3 6" id="KW-0479">Metal-binding</keyword>
<comment type="cofactor">
    <cofactor evidence="1">
        <name>Mn(2+)</name>
        <dbReference type="ChEBI" id="CHEBI:29035"/>
    </cofactor>
</comment>
<organism evidence="9 10">
    <name type="scientific">Orchesella cincta</name>
    <name type="common">Springtail</name>
    <name type="synonym">Podura cincta</name>
    <dbReference type="NCBI Taxonomy" id="48709"/>
    <lineage>
        <taxon>Eukaryota</taxon>
        <taxon>Metazoa</taxon>
        <taxon>Ecdysozoa</taxon>
        <taxon>Arthropoda</taxon>
        <taxon>Hexapoda</taxon>
        <taxon>Collembola</taxon>
        <taxon>Entomobryomorpha</taxon>
        <taxon>Entomobryoidea</taxon>
        <taxon>Orchesellidae</taxon>
        <taxon>Orchesellinae</taxon>
        <taxon>Orchesella</taxon>
    </lineage>
</organism>
<dbReference type="OrthoDB" id="9995434at2759"/>
<feature type="domain" description="Creatinase N-terminal" evidence="8">
    <location>
        <begin position="11"/>
        <end position="143"/>
    </location>
</feature>
<evidence type="ECO:0000313" key="10">
    <source>
        <dbReference type="Proteomes" id="UP000094527"/>
    </source>
</evidence>
<dbReference type="SUPFAM" id="SSF53092">
    <property type="entry name" value="Creatinase/prolidase N-terminal domain"/>
    <property type="match status" value="1"/>
</dbReference>
<accession>A0A1D2N8N9</accession>
<evidence type="ECO:0000256" key="6">
    <source>
        <dbReference type="RuleBase" id="RU000590"/>
    </source>
</evidence>
<evidence type="ECO:0000313" key="9">
    <source>
        <dbReference type="EMBL" id="ODN01346.1"/>
    </source>
</evidence>
<evidence type="ECO:0000259" key="8">
    <source>
        <dbReference type="Pfam" id="PF01321"/>
    </source>
</evidence>
<evidence type="ECO:0000259" key="7">
    <source>
        <dbReference type="Pfam" id="PF00557"/>
    </source>
</evidence>
<proteinExistence type="inferred from homology"/>
<dbReference type="PROSITE" id="PS00491">
    <property type="entry name" value="PROLINE_PEPTIDASE"/>
    <property type="match status" value="1"/>
</dbReference>
<dbReference type="Gene3D" id="3.90.230.10">
    <property type="entry name" value="Creatinase/methionine aminopeptidase superfamily"/>
    <property type="match status" value="1"/>
</dbReference>
<dbReference type="EMBL" id="LJIJ01000158">
    <property type="protein sequence ID" value="ODN01346.1"/>
    <property type="molecule type" value="Genomic_DNA"/>
</dbReference>
<dbReference type="GO" id="GO:0046872">
    <property type="term" value="F:metal ion binding"/>
    <property type="evidence" value="ECO:0007669"/>
    <property type="project" value="UniProtKB-KW"/>
</dbReference>
<keyword evidence="10" id="KW-1185">Reference proteome</keyword>
<keyword evidence="4" id="KW-0378">Hydrolase</keyword>
<dbReference type="InterPro" id="IPR001131">
    <property type="entry name" value="Peptidase_M24B_aminopep-P_CS"/>
</dbReference>
<keyword evidence="9" id="KW-0031">Aminopeptidase</keyword>
<dbReference type="FunFam" id="3.90.230.10:FF:000007">
    <property type="entry name" value="Xaa-Pro aminopeptidase P"/>
    <property type="match status" value="1"/>
</dbReference>
<dbReference type="FunFam" id="3.40.350.10:FF:000003">
    <property type="entry name" value="Xaa-pro aminopeptidase P"/>
    <property type="match status" value="1"/>
</dbReference>
<dbReference type="Proteomes" id="UP000094527">
    <property type="component" value="Unassembled WGS sequence"/>
</dbReference>
<gene>
    <name evidence="9" type="ORF">Ocin01_05337</name>
</gene>
<dbReference type="SUPFAM" id="SSF55920">
    <property type="entry name" value="Creatinase/aminopeptidase"/>
    <property type="match status" value="1"/>
</dbReference>
<dbReference type="InterPro" id="IPR000587">
    <property type="entry name" value="Creatinase_N"/>
</dbReference>
<protein>
    <submittedName>
        <fullName evidence="9">Xaa-Pro aminopeptidase 1</fullName>
    </submittedName>
</protein>
<dbReference type="GO" id="GO:0004177">
    <property type="term" value="F:aminopeptidase activity"/>
    <property type="evidence" value="ECO:0007669"/>
    <property type="project" value="UniProtKB-KW"/>
</dbReference>
<comment type="caution">
    <text evidence="9">The sequence shown here is derived from an EMBL/GenBank/DDBJ whole genome shotgun (WGS) entry which is preliminary data.</text>
</comment>
<dbReference type="STRING" id="48709.A0A1D2N8N9"/>
<comment type="similarity">
    <text evidence="2 6">Belongs to the peptidase M24B family.</text>
</comment>
<dbReference type="InterPro" id="IPR036005">
    <property type="entry name" value="Creatinase/aminopeptidase-like"/>
</dbReference>
<dbReference type="Gene3D" id="3.40.350.10">
    <property type="entry name" value="Creatinase/prolidase N-terminal domain"/>
    <property type="match status" value="2"/>
</dbReference>
<dbReference type="PANTHER" id="PTHR43763">
    <property type="entry name" value="XAA-PRO AMINOPEPTIDASE 1"/>
    <property type="match status" value="1"/>
</dbReference>
<name>A0A1D2N8N9_ORCCI</name>
<evidence type="ECO:0000256" key="3">
    <source>
        <dbReference type="ARBA" id="ARBA00022723"/>
    </source>
</evidence>
<dbReference type="Pfam" id="PF01321">
    <property type="entry name" value="Creatinase_N"/>
    <property type="match status" value="1"/>
</dbReference>
<dbReference type="InterPro" id="IPR029149">
    <property type="entry name" value="Creatin/AminoP/Spt16_N"/>
</dbReference>
<evidence type="ECO:0000256" key="4">
    <source>
        <dbReference type="ARBA" id="ARBA00022801"/>
    </source>
</evidence>
<dbReference type="InterPro" id="IPR000994">
    <property type="entry name" value="Pept_M24"/>
</dbReference>
<dbReference type="Pfam" id="PF00557">
    <property type="entry name" value="Peptidase_M24"/>
    <property type="match status" value="1"/>
</dbReference>
<evidence type="ECO:0000256" key="5">
    <source>
        <dbReference type="ARBA" id="ARBA00023211"/>
    </source>
</evidence>
<sequence>MLVAANTTLQILRLRVLMTNLTIGAYIIPLQDAHQGTRTPACSARLSYISGFTGSSGTALVTGSEALLWTDGRYFTQALDELDGNWKLMREGIIDTPTMEAYLGSALGQGALIGVDPALFSKTAWNRMQSSLRNGQKLHPVPNNLIDEVWGEERPECPKGELIQISTNFSGRTTQDKLAGTRIKMAEKNAEVLVINQLDDIAWLLNLRGYDIPAAALFLSFAIVKTDGFELFIDQSKVTDVIRNSLTQDGGSIYNYDEVNDRLSALVNSTSAKIWLASTCSYSLVSIVPEARQLIELSPIVPLKAVKNPTEIAGVKSALIRDAAILARFYTWVENAVTSGQNVTELIASDYLMNLRRQHDLFLTVSFTTIVGSDSNGAIIHYRPTPETNKRVTQHSMLLIDAGATYMDGTTDITRTFHFGTPSNHQREAYTRVLKGQIAVAKAVFPPNTRGNRLDSFARKYLWDIGLDYGHGTGHGIGINVHEGPNRITYDYNLAVDDRGLVENMLTSNEPGYYEEGSFGIRLENIVRVVNSTVTGINGKSFLSIEDMTFLPYQHKLIKKELLTQPEVSAVFQL</sequence>
<dbReference type="Pfam" id="PF16189">
    <property type="entry name" value="Creatinase_N_2"/>
    <property type="match status" value="1"/>
</dbReference>